<sequence length="249" mass="27574">MFAVLFSAVVLELLASMGTFGALAAQNLFTNSAAGWYVRLDWTAVYTYAVSMLSVIVSFSLALGGLTRSAPPGKRCCSLLFSPLAIFVTAFVFSILWVVIVGSAYRNPLPMKYPCDIFRHLRGSLQMLGLVSGRSLIDEGADGYSRDISPRPAQRTATHEYQPHSPRRTPDRQIDDNGDPDPASDSAHDLAQEHEDNVQYRALYVPDNGAACCAPYGQHYEVHRHSPTSQSSRRQRLRQMFGRDADQNE</sequence>
<accession>A0A9W8H2T4</accession>
<feature type="compositionally biased region" description="Basic and acidic residues" evidence="1">
    <location>
        <begin position="157"/>
        <end position="175"/>
    </location>
</feature>
<evidence type="ECO:0000313" key="4">
    <source>
        <dbReference type="Proteomes" id="UP001140217"/>
    </source>
</evidence>
<feature type="region of interest" description="Disordered" evidence="1">
    <location>
        <begin position="142"/>
        <end position="187"/>
    </location>
</feature>
<keyword evidence="2" id="KW-0472">Membrane</keyword>
<name>A0A9W8H2T4_9FUNG</name>
<feature type="transmembrane region" description="Helical" evidence="2">
    <location>
        <begin position="79"/>
        <end position="105"/>
    </location>
</feature>
<organism evidence="3 4">
    <name type="scientific">Coemansia javaensis</name>
    <dbReference type="NCBI Taxonomy" id="2761396"/>
    <lineage>
        <taxon>Eukaryota</taxon>
        <taxon>Fungi</taxon>
        <taxon>Fungi incertae sedis</taxon>
        <taxon>Zoopagomycota</taxon>
        <taxon>Kickxellomycotina</taxon>
        <taxon>Kickxellomycetes</taxon>
        <taxon>Kickxellales</taxon>
        <taxon>Kickxellaceae</taxon>
        <taxon>Coemansia</taxon>
    </lineage>
</organism>
<feature type="transmembrane region" description="Helical" evidence="2">
    <location>
        <begin position="48"/>
        <end position="67"/>
    </location>
</feature>
<feature type="region of interest" description="Disordered" evidence="1">
    <location>
        <begin position="223"/>
        <end position="249"/>
    </location>
</feature>
<gene>
    <name evidence="3" type="ORF">H4R18_004993</name>
</gene>
<keyword evidence="4" id="KW-1185">Reference proteome</keyword>
<keyword evidence="2" id="KW-0812">Transmembrane</keyword>
<dbReference type="AlphaFoldDB" id="A0A9W8H2T4"/>
<evidence type="ECO:0000256" key="2">
    <source>
        <dbReference type="SAM" id="Phobius"/>
    </source>
</evidence>
<protein>
    <submittedName>
        <fullName evidence="3">Uncharacterized protein</fullName>
    </submittedName>
</protein>
<proteinExistence type="predicted"/>
<dbReference type="Proteomes" id="UP001140217">
    <property type="component" value="Unassembled WGS sequence"/>
</dbReference>
<evidence type="ECO:0000313" key="3">
    <source>
        <dbReference type="EMBL" id="KAJ2777727.1"/>
    </source>
</evidence>
<keyword evidence="2" id="KW-1133">Transmembrane helix</keyword>
<reference evidence="3" key="1">
    <citation type="submission" date="2022-07" db="EMBL/GenBank/DDBJ databases">
        <title>Phylogenomic reconstructions and comparative analyses of Kickxellomycotina fungi.</title>
        <authorList>
            <person name="Reynolds N.K."/>
            <person name="Stajich J.E."/>
            <person name="Barry K."/>
            <person name="Grigoriev I.V."/>
            <person name="Crous P."/>
            <person name="Smith M.E."/>
        </authorList>
    </citation>
    <scope>NUCLEOTIDE SEQUENCE</scope>
    <source>
        <strain evidence="3">NBRC 105414</strain>
    </source>
</reference>
<dbReference type="EMBL" id="JANBUL010000272">
    <property type="protein sequence ID" value="KAJ2777727.1"/>
    <property type="molecule type" value="Genomic_DNA"/>
</dbReference>
<dbReference type="OrthoDB" id="5593774at2759"/>
<evidence type="ECO:0000256" key="1">
    <source>
        <dbReference type="SAM" id="MobiDB-lite"/>
    </source>
</evidence>
<comment type="caution">
    <text evidence="3">The sequence shown here is derived from an EMBL/GenBank/DDBJ whole genome shotgun (WGS) entry which is preliminary data.</text>
</comment>